<dbReference type="GO" id="GO:0046872">
    <property type="term" value="F:metal ion binding"/>
    <property type="evidence" value="ECO:0007669"/>
    <property type="project" value="UniProtKB-KW"/>
</dbReference>
<keyword evidence="5" id="KW-0862">Zinc</keyword>
<keyword evidence="8" id="KW-0539">Nucleus</keyword>
<dbReference type="GO" id="GO:0003677">
    <property type="term" value="F:DNA binding"/>
    <property type="evidence" value="ECO:0007669"/>
    <property type="project" value="UniProtKB-KW"/>
</dbReference>
<reference evidence="10" key="1">
    <citation type="submission" date="2023-04" db="EMBL/GenBank/DDBJ databases">
        <title>Phytophthora lilii NBRC 32176.</title>
        <authorList>
            <person name="Ichikawa N."/>
            <person name="Sato H."/>
            <person name="Tonouchi N."/>
        </authorList>
    </citation>
    <scope>NUCLEOTIDE SEQUENCE</scope>
    <source>
        <strain evidence="10">NBRC 32176</strain>
    </source>
</reference>
<dbReference type="PROSITE" id="PS00115">
    <property type="entry name" value="RNA_POL_II_REPEAT"/>
    <property type="match status" value="2"/>
</dbReference>
<sequence length="2151" mass="240283">MCARQAPELFRGNNEFAVRGIEVLRAAAEADNEQSSDLRSEACNEKELQHIATYLEFLRDFLPSAVNTIRLMVLYRKLEILNVTCWTNSSVTMELLSTLVEYIKNAGGHTLNALHLHHNGSCGFKAISQFNHDEIIRKSLKALWSSNIKDDVVLSAVHPHIDSSFLEEQHALTMIQLGKGELSVWTAKLADKSQQITSQVNLAKVTFCESNPTYFLPEDPLRIYVRTRNVKTLTAHLYEIKTMEYYSRLRREIKGDICLDGLLPTEEQVIDLSHFSPWQEARVPVEFVSTSNTQRGVFVVEVFEKGITCRAILRKGFLRHVERITTRGHEFTVLDEHGAVLRDASALILNVKSGGSRAQHSREYEADEDGSIVIPFRHSNEVTSSDKFAIIFCYELFGNFHGSFNYLTESFDVDIDMHVDTEQLLPGSMAQLTTRPRLLAAGLAISGTLAFLVNAELVIEFNLINTNNVGSNSHKEVISFPSMQHVVDNPPCFEIPMDAEGFNVTLSACVFRAWTGEAIDPSELPKVSDSQHFDVQRVNSYEGTYTAHLTRRSIESGNPYSPSEFRVLVLGHNGEVVPNAPANFTFKHIHTRDPIVAALQSDTSGEINLGQLQDVQQLSVELGVRAHYKKSCSWEMPNLRSYRPQIVNCSTEEVVEIPIPFAYSTNVETWVHDKLVSVCKIVDSVLQQASNISDIMVVRNNFDCPISIAVQIRRAGKYVIYLRPLNLKYPVTVCEKKQAVSSLPLGLIIQPAKVLLATRTLPLTICSQVLKAKDDRSLVLQIQLRNAAQDSTHVLVLLKHFLDPHNKKVSEVIVADGLTAVTTSGVRLAKLSFPASRLENDFLKMRKISDEYAYILQRRALASANQDSLLFLGSTSLPKPSLLQNPHVVSESEMEVVTVEAGDKVTGFKSVVAHDIQSGGISMRKKKLKRSTRTSSGSGNLVPSISFLGQQSHLLSSSFVDANGMVQIELDNLPFFSSELGSFEVCTLVFDCETGCVCTQELAMTVPGRKNKLVIPKRDIRLSLEDSLAPSDHFHQVDGNECIRRGDIKTLPRTFSSRYALYESLESAINLWPTLTGGSDVAELANKLKGWSDLHLQEKTSFYYANACDDLHFYLFRKDPDFFKQYAKPLVAAKICKSLVDYYVLGDDANLRRFYSGPAPFQQLSCVEKLLIAERLTSLEETGRICQAVIRDIESSNASRGSTTLARMFNTVLSQGQVEVTTDTSPSSREESMAFGAPPPLPRALPRQRQQQQQLHYDYSPTSPAYSPTSPAYAPAGFSYACAAPAFRSSAAFGSTAASVAIDSSETAEITETTEECLIDYYDDDFGVRSLNSESDESDSEGANDDDEDDSEEKAKKTKKLKQETPYIPPGKVRKVQEKRYFAGQRPVLTGKNMFWKEYAEHILHLRKSSGGPEHFVSSYFPEALVSITEGIFALAVLELDNNVNPTQVQLSSTGSHVTLSPTSDAVLYHRSIGPAQCVPTANSVLIVKQRIEDENGDFNTELLVNKIYTTVVTLSNIGADHFNGVNLLLQIPQGALPMGTSGFYTKSEIGSVAPNHTAEFRFSFYFPEEGRFAQYPARASVDNVVVGWANLQDNETTYKLVRSATRVNLASWTDVSARGSLQDVLQFMELSRPGVIIDHQKVFWRCHDEVFFRGIIKHFRSKLLFVSGIWKYGLLHRDAETMKEFFASSSDLTQSLGSGFRSSFVDESRLYHNERFGSAFERFDHCEFGPFLTRRVHPVTGKVDTHISWGTDAIAKSSGKRILNGEARQYFGELCQRLGTHTRMDGPQLLVMAYYMIIFDRIDDAISIFSRLERLPASTSTELRSTVQYAYLAAFLDFFRTNNQHGHEFDVARRAILRYKAHPQPRWKQRFQKMHEFIKEYDAFDAQKLSQLEDTEMVDAAPETSPVGDDDTTSFKRGSQVTLDANVDHNVVTLLSRSLGQCELSFYPIDVELMFSTEPFNTFSDSAASASSLLLVEPRQHLSIDLQTTPAEGLAKTTVPIPSELRSAQMMIRIRESSSSRTVRSVAPPIDIIRPYFNSMLNVDIMTQCGLLQVLHAGLPVRSCYVKVYAKVSSAGNRIKSEFYKDGYTDLLGKFDYVGINGDLLTSVQKFSILISHEKYGASVEQADPPVLAATVGDFSGKEERESLLY</sequence>
<dbReference type="Proteomes" id="UP001165083">
    <property type="component" value="Unassembled WGS sequence"/>
</dbReference>
<comment type="caution">
    <text evidence="10">The sequence shown here is derived from an EMBL/GenBank/DDBJ whole genome shotgun (WGS) entry which is preliminary data.</text>
</comment>
<evidence type="ECO:0000256" key="4">
    <source>
        <dbReference type="ARBA" id="ARBA00022737"/>
    </source>
</evidence>
<keyword evidence="6" id="KW-0238">DNA-binding</keyword>
<evidence type="ECO:0000256" key="9">
    <source>
        <dbReference type="SAM" id="MobiDB-lite"/>
    </source>
</evidence>
<dbReference type="GO" id="GO:0005634">
    <property type="term" value="C:nucleus"/>
    <property type="evidence" value="ECO:0007669"/>
    <property type="project" value="UniProtKB-SubCell"/>
</dbReference>
<keyword evidence="11" id="KW-1185">Reference proteome</keyword>
<feature type="region of interest" description="Disordered" evidence="9">
    <location>
        <begin position="1217"/>
        <end position="1268"/>
    </location>
</feature>
<dbReference type="GO" id="GO:0006366">
    <property type="term" value="P:transcription by RNA polymerase II"/>
    <property type="evidence" value="ECO:0007669"/>
    <property type="project" value="InterPro"/>
</dbReference>
<evidence type="ECO:0000256" key="2">
    <source>
        <dbReference type="ARBA" id="ARBA00022553"/>
    </source>
</evidence>
<evidence type="ECO:0000256" key="6">
    <source>
        <dbReference type="ARBA" id="ARBA00023125"/>
    </source>
</evidence>
<comment type="subcellular location">
    <subcellularLocation>
        <location evidence="1">Nucleus</location>
    </subcellularLocation>
</comment>
<keyword evidence="7" id="KW-0804">Transcription</keyword>
<evidence type="ECO:0000256" key="8">
    <source>
        <dbReference type="ARBA" id="ARBA00023242"/>
    </source>
</evidence>
<evidence type="ECO:0000256" key="3">
    <source>
        <dbReference type="ARBA" id="ARBA00022723"/>
    </source>
</evidence>
<name>A0A9W6TJV9_9STRA</name>
<evidence type="ECO:0000313" key="11">
    <source>
        <dbReference type="Proteomes" id="UP001165083"/>
    </source>
</evidence>
<dbReference type="InterPro" id="IPR000684">
    <property type="entry name" value="RNA_pol_II_repeat_euk"/>
</dbReference>
<evidence type="ECO:0000256" key="5">
    <source>
        <dbReference type="ARBA" id="ARBA00022833"/>
    </source>
</evidence>
<feature type="region of interest" description="Disordered" evidence="9">
    <location>
        <begin position="1329"/>
        <end position="1368"/>
    </location>
</feature>
<keyword evidence="2" id="KW-0597">Phosphoprotein</keyword>
<feature type="compositionally biased region" description="Low complexity" evidence="9">
    <location>
        <begin position="1244"/>
        <end position="1268"/>
    </location>
</feature>
<organism evidence="10 11">
    <name type="scientific">Phytophthora lilii</name>
    <dbReference type="NCBI Taxonomy" id="2077276"/>
    <lineage>
        <taxon>Eukaryota</taxon>
        <taxon>Sar</taxon>
        <taxon>Stramenopiles</taxon>
        <taxon>Oomycota</taxon>
        <taxon>Peronosporomycetes</taxon>
        <taxon>Peronosporales</taxon>
        <taxon>Peronosporaceae</taxon>
        <taxon>Phytophthora</taxon>
    </lineage>
</organism>
<protein>
    <submittedName>
        <fullName evidence="10">Unnamed protein product</fullName>
    </submittedName>
</protein>
<feature type="compositionally biased region" description="Acidic residues" evidence="9">
    <location>
        <begin position="1334"/>
        <end position="1352"/>
    </location>
</feature>
<dbReference type="EMBL" id="BSXW01000160">
    <property type="protein sequence ID" value="GMF13547.1"/>
    <property type="molecule type" value="Genomic_DNA"/>
</dbReference>
<feature type="compositionally biased region" description="Polar residues" evidence="9">
    <location>
        <begin position="1217"/>
        <end position="1227"/>
    </location>
</feature>
<dbReference type="OrthoDB" id="124677at2759"/>
<evidence type="ECO:0000256" key="1">
    <source>
        <dbReference type="ARBA" id="ARBA00004123"/>
    </source>
</evidence>
<accession>A0A9W6TJV9</accession>
<evidence type="ECO:0000256" key="7">
    <source>
        <dbReference type="ARBA" id="ARBA00023163"/>
    </source>
</evidence>
<gene>
    <name evidence="10" type="ORF">Plil01_000401200</name>
</gene>
<evidence type="ECO:0000313" key="10">
    <source>
        <dbReference type="EMBL" id="GMF13547.1"/>
    </source>
</evidence>
<keyword evidence="4" id="KW-0677">Repeat</keyword>
<keyword evidence="3" id="KW-0479">Metal-binding</keyword>
<proteinExistence type="predicted"/>